<organism evidence="1 3">
    <name type="scientific">Phytophthora rubi</name>
    <dbReference type="NCBI Taxonomy" id="129364"/>
    <lineage>
        <taxon>Eukaryota</taxon>
        <taxon>Sar</taxon>
        <taxon>Stramenopiles</taxon>
        <taxon>Oomycota</taxon>
        <taxon>Peronosporomycetes</taxon>
        <taxon>Peronosporales</taxon>
        <taxon>Peronosporaceae</taxon>
        <taxon>Phytophthora</taxon>
    </lineage>
</organism>
<dbReference type="Proteomes" id="UP000434957">
    <property type="component" value="Unassembled WGS sequence"/>
</dbReference>
<gene>
    <name evidence="1" type="ORF">PR001_g25407</name>
    <name evidence="2" type="ORF">PR003_g24963</name>
</gene>
<reference evidence="1 3" key="1">
    <citation type="submission" date="2018-09" db="EMBL/GenBank/DDBJ databases">
        <title>Genomic investigation of the strawberry pathogen Phytophthora fragariae indicates pathogenicity is determined by transcriptional variation in three key races.</title>
        <authorList>
            <person name="Adams T.M."/>
            <person name="Armitage A.D."/>
            <person name="Sobczyk M.K."/>
            <person name="Bates H.J."/>
            <person name="Dunwell J.M."/>
            <person name="Nellist C.F."/>
            <person name="Harrison R.J."/>
        </authorList>
    </citation>
    <scope>NUCLEOTIDE SEQUENCE [LARGE SCALE GENOMIC DNA]</scope>
    <source>
        <strain evidence="1 3">SCRP249</strain>
        <strain evidence="2 4">SCRP333</strain>
    </source>
</reference>
<name>A0A6A3I8R5_9STRA</name>
<comment type="caution">
    <text evidence="1">The sequence shown here is derived from an EMBL/GenBank/DDBJ whole genome shotgun (WGS) entry which is preliminary data.</text>
</comment>
<evidence type="ECO:0000313" key="1">
    <source>
        <dbReference type="EMBL" id="KAE8976474.1"/>
    </source>
</evidence>
<proteinExistence type="predicted"/>
<evidence type="ECO:0000313" key="4">
    <source>
        <dbReference type="Proteomes" id="UP000434957"/>
    </source>
</evidence>
<dbReference type="AlphaFoldDB" id="A0A6A3I8R5"/>
<dbReference type="Proteomes" id="UP000429607">
    <property type="component" value="Unassembled WGS sequence"/>
</dbReference>
<dbReference type="EMBL" id="QXFV01003468">
    <property type="protein sequence ID" value="KAE8976474.1"/>
    <property type="molecule type" value="Genomic_DNA"/>
</dbReference>
<dbReference type="EMBL" id="QXFT01002903">
    <property type="protein sequence ID" value="KAE9291698.1"/>
    <property type="molecule type" value="Genomic_DNA"/>
</dbReference>
<evidence type="ECO:0000313" key="2">
    <source>
        <dbReference type="EMBL" id="KAE9291698.1"/>
    </source>
</evidence>
<protein>
    <submittedName>
        <fullName evidence="1">Uncharacterized protein</fullName>
    </submittedName>
</protein>
<sequence length="126" mass="14271">MCYTKGYVVFYGAVHDDKINVWLMIACLWRSIARLIDGWFEEEVTDMTEEQVRVKAAVPSQDAPEISRSLARIYRMFYPAGSAQDWIFMKTPAGTKVQPPHRDVLTVPQGADIMDVSSLPGPIVFM</sequence>
<accession>A0A6A3I8R5</accession>
<keyword evidence="4" id="KW-1185">Reference proteome</keyword>
<evidence type="ECO:0000313" key="3">
    <source>
        <dbReference type="Proteomes" id="UP000429607"/>
    </source>
</evidence>